<evidence type="ECO:0000256" key="2">
    <source>
        <dbReference type="ARBA" id="ARBA00023186"/>
    </source>
</evidence>
<comment type="caution">
    <text evidence="5">The sequence shown here is derived from an EMBL/GenBank/DDBJ whole genome shotgun (WGS) entry which is preliminary data.</text>
</comment>
<evidence type="ECO:0000256" key="1">
    <source>
        <dbReference type="ARBA" id="ARBA00006607"/>
    </source>
</evidence>
<dbReference type="Gene3D" id="3.30.260.10">
    <property type="entry name" value="TCP-1-like chaperonin intermediate domain"/>
    <property type="match status" value="1"/>
</dbReference>
<dbReference type="PANTHER" id="PTHR45633">
    <property type="entry name" value="60 KDA HEAT SHOCK PROTEIN, MITOCHONDRIAL"/>
    <property type="match status" value="1"/>
</dbReference>
<reference evidence="5 6" key="1">
    <citation type="submission" date="2020-07" db="EMBL/GenBank/DDBJ databases">
        <title>Comparative genomics of pyrophilous fungi reveals a link between fire events and developmental genes.</title>
        <authorList>
            <consortium name="DOE Joint Genome Institute"/>
            <person name="Steindorff A.S."/>
            <person name="Carver A."/>
            <person name="Calhoun S."/>
            <person name="Stillman K."/>
            <person name="Liu H."/>
            <person name="Lipzen A."/>
            <person name="Pangilinan J."/>
            <person name="Labutti K."/>
            <person name="Bruns T.D."/>
            <person name="Grigoriev I.V."/>
        </authorList>
    </citation>
    <scope>NUCLEOTIDE SEQUENCE [LARGE SCALE GENOMIC DNA]</scope>
    <source>
        <strain evidence="5 6">CBS 144469</strain>
    </source>
</reference>
<dbReference type="EMBL" id="JACGCI010000092">
    <property type="protein sequence ID" value="KAF6746484.1"/>
    <property type="molecule type" value="Genomic_DNA"/>
</dbReference>
<keyword evidence="4" id="KW-0812">Transmembrane</keyword>
<evidence type="ECO:0000256" key="3">
    <source>
        <dbReference type="SAM" id="MobiDB-lite"/>
    </source>
</evidence>
<keyword evidence="4" id="KW-1133">Transmembrane helix</keyword>
<gene>
    <name evidence="5" type="ORF">DFP72DRAFT_1076335</name>
</gene>
<keyword evidence="2" id="KW-0143">Chaperone</keyword>
<organism evidence="5 6">
    <name type="scientific">Ephemerocybe angulata</name>
    <dbReference type="NCBI Taxonomy" id="980116"/>
    <lineage>
        <taxon>Eukaryota</taxon>
        <taxon>Fungi</taxon>
        <taxon>Dikarya</taxon>
        <taxon>Basidiomycota</taxon>
        <taxon>Agaricomycotina</taxon>
        <taxon>Agaricomycetes</taxon>
        <taxon>Agaricomycetidae</taxon>
        <taxon>Agaricales</taxon>
        <taxon>Agaricineae</taxon>
        <taxon>Psathyrellaceae</taxon>
        <taxon>Ephemerocybe</taxon>
    </lineage>
</organism>
<dbReference type="AlphaFoldDB" id="A0A8H6HG88"/>
<dbReference type="SUPFAM" id="SSF54849">
    <property type="entry name" value="GroEL-intermediate domain like"/>
    <property type="match status" value="1"/>
</dbReference>
<dbReference type="GO" id="GO:0140662">
    <property type="term" value="F:ATP-dependent protein folding chaperone"/>
    <property type="evidence" value="ECO:0007669"/>
    <property type="project" value="InterPro"/>
</dbReference>
<dbReference type="GO" id="GO:0042026">
    <property type="term" value="P:protein refolding"/>
    <property type="evidence" value="ECO:0007669"/>
    <property type="project" value="InterPro"/>
</dbReference>
<feature type="region of interest" description="Disordered" evidence="3">
    <location>
        <begin position="99"/>
        <end position="123"/>
    </location>
</feature>
<dbReference type="Proteomes" id="UP000521943">
    <property type="component" value="Unassembled WGS sequence"/>
</dbReference>
<protein>
    <submittedName>
        <fullName evidence="5">Uncharacterized protein</fullName>
    </submittedName>
</protein>
<dbReference type="InterPro" id="IPR027410">
    <property type="entry name" value="TCP-1-like_intermed_sf"/>
</dbReference>
<evidence type="ECO:0000313" key="6">
    <source>
        <dbReference type="Proteomes" id="UP000521943"/>
    </source>
</evidence>
<name>A0A8H6HG88_9AGAR</name>
<evidence type="ECO:0000256" key="4">
    <source>
        <dbReference type="SAM" id="Phobius"/>
    </source>
</evidence>
<keyword evidence="4" id="KW-0472">Membrane</keyword>
<dbReference type="InterPro" id="IPR001844">
    <property type="entry name" value="Cpn60/GroEL"/>
</dbReference>
<evidence type="ECO:0000313" key="5">
    <source>
        <dbReference type="EMBL" id="KAF6746484.1"/>
    </source>
</evidence>
<accession>A0A8H6HG88</accession>
<sequence>MPIANRLASELNFCFSIRVCHGTFRPLSVNILEGDDVRANAVSVTLSPKSALHLFFHLSTGLIPSVSKSFGTPKVTKAGVMVAKSIMLKARLEKLACTSSRIPPPRRTRSPETARHPPPSSPLSGPCHLLLGILANGDTNLANLIAQATERVGKKGVCTVKEGRTIGDDRAIIEGMHLNLRGFTSPNFVTDVKPTPILPFLFIIIIIIIIIIIPEEVDGERPRQAHRLIPAMLAGRRVHG</sequence>
<proteinExistence type="inferred from homology"/>
<feature type="transmembrane region" description="Helical" evidence="4">
    <location>
        <begin position="197"/>
        <end position="214"/>
    </location>
</feature>
<comment type="similarity">
    <text evidence="1">Belongs to the chaperonin (HSP60) family.</text>
</comment>
<keyword evidence="6" id="KW-1185">Reference proteome</keyword>